<proteinExistence type="predicted"/>
<comment type="caution">
    <text evidence="2">The sequence shown here is derived from an EMBL/GenBank/DDBJ whole genome shotgun (WGS) entry which is preliminary data.</text>
</comment>
<feature type="signal peptide" evidence="1">
    <location>
        <begin position="1"/>
        <end position="19"/>
    </location>
</feature>
<evidence type="ECO:0000256" key="1">
    <source>
        <dbReference type="SAM" id="SignalP"/>
    </source>
</evidence>
<evidence type="ECO:0000313" key="3">
    <source>
        <dbReference type="Proteomes" id="UP000319771"/>
    </source>
</evidence>
<accession>A0A538U6C0</accession>
<evidence type="ECO:0000313" key="2">
    <source>
        <dbReference type="EMBL" id="TMQ71446.1"/>
    </source>
</evidence>
<dbReference type="EMBL" id="VBPB01000163">
    <property type="protein sequence ID" value="TMQ71446.1"/>
    <property type="molecule type" value="Genomic_DNA"/>
</dbReference>
<name>A0A538U6C0_UNCEI</name>
<sequence length="159" mass="16504">MNARWILAPALGLTLAVCAGCGGQPLAPKLPIHSPTAPDHIVLAGVPLAFTTHLWRDFMPFSPPDGRPLAAVFEVRSTDGSPLPSGLTITGAGVYYQGESWVTTPEQVVTNDPSLAEAVSRGGPKWGPGVAVDVVVAVSLGGHQRTLMGARDQLIGATY</sequence>
<gene>
    <name evidence="2" type="ORF">E6K81_10060</name>
</gene>
<dbReference type="AlphaFoldDB" id="A0A538U6C0"/>
<reference evidence="2 3" key="1">
    <citation type="journal article" date="2019" name="Nat. Microbiol.">
        <title>Mediterranean grassland soil C-N compound turnover is dependent on rainfall and depth, and is mediated by genomically divergent microorganisms.</title>
        <authorList>
            <person name="Diamond S."/>
            <person name="Andeer P.F."/>
            <person name="Li Z."/>
            <person name="Crits-Christoph A."/>
            <person name="Burstein D."/>
            <person name="Anantharaman K."/>
            <person name="Lane K.R."/>
            <person name="Thomas B.C."/>
            <person name="Pan C."/>
            <person name="Northen T.R."/>
            <person name="Banfield J.F."/>
        </authorList>
    </citation>
    <scope>NUCLEOTIDE SEQUENCE [LARGE SCALE GENOMIC DNA]</scope>
    <source>
        <strain evidence="2">WS_11</strain>
    </source>
</reference>
<feature type="chain" id="PRO_5021830179" evidence="1">
    <location>
        <begin position="20"/>
        <end position="159"/>
    </location>
</feature>
<dbReference type="Proteomes" id="UP000319771">
    <property type="component" value="Unassembled WGS sequence"/>
</dbReference>
<keyword evidence="1" id="KW-0732">Signal</keyword>
<protein>
    <submittedName>
        <fullName evidence="2">Uncharacterized protein</fullName>
    </submittedName>
</protein>
<organism evidence="2 3">
    <name type="scientific">Eiseniibacteriota bacterium</name>
    <dbReference type="NCBI Taxonomy" id="2212470"/>
    <lineage>
        <taxon>Bacteria</taxon>
        <taxon>Candidatus Eiseniibacteriota</taxon>
    </lineage>
</organism>